<feature type="compositionally biased region" description="Basic and acidic residues" evidence="8">
    <location>
        <begin position="82"/>
        <end position="96"/>
    </location>
</feature>
<gene>
    <name evidence="10" type="ORF">G3M48_006606</name>
</gene>
<evidence type="ECO:0000256" key="3">
    <source>
        <dbReference type="ARBA" id="ARBA00004496"/>
    </source>
</evidence>
<comment type="function">
    <text evidence="1">May be involved in a process influencing telomere capping.</text>
</comment>
<feature type="domain" description="Restriction of telomere capping protein 4 C-terminal" evidence="9">
    <location>
        <begin position="385"/>
        <end position="501"/>
    </location>
</feature>
<keyword evidence="7" id="KW-0539">Nucleus</keyword>
<feature type="compositionally biased region" description="Basic and acidic residues" evidence="8">
    <location>
        <begin position="121"/>
        <end position="135"/>
    </location>
</feature>
<feature type="compositionally biased region" description="Low complexity" evidence="8">
    <location>
        <begin position="23"/>
        <end position="33"/>
    </location>
</feature>
<dbReference type="AlphaFoldDB" id="A0AAW0RPE3"/>
<evidence type="ECO:0000256" key="8">
    <source>
        <dbReference type="SAM" id="MobiDB-lite"/>
    </source>
</evidence>
<evidence type="ECO:0000313" key="11">
    <source>
        <dbReference type="Proteomes" id="UP001397290"/>
    </source>
</evidence>
<dbReference type="Pfam" id="PF14474">
    <property type="entry name" value="RTC4"/>
    <property type="match status" value="1"/>
</dbReference>
<dbReference type="InterPro" id="IPR028094">
    <property type="entry name" value="RTC4_C"/>
</dbReference>
<organism evidence="10 11">
    <name type="scientific">Beauveria asiatica</name>
    <dbReference type="NCBI Taxonomy" id="1069075"/>
    <lineage>
        <taxon>Eukaryota</taxon>
        <taxon>Fungi</taxon>
        <taxon>Dikarya</taxon>
        <taxon>Ascomycota</taxon>
        <taxon>Pezizomycotina</taxon>
        <taxon>Sordariomycetes</taxon>
        <taxon>Hypocreomycetidae</taxon>
        <taxon>Hypocreales</taxon>
        <taxon>Cordycipitaceae</taxon>
        <taxon>Beauveria</taxon>
    </lineage>
</organism>
<dbReference type="GO" id="GO:0005634">
    <property type="term" value="C:nucleus"/>
    <property type="evidence" value="ECO:0007669"/>
    <property type="project" value="UniProtKB-SubCell"/>
</dbReference>
<feature type="compositionally biased region" description="Basic and acidic residues" evidence="8">
    <location>
        <begin position="278"/>
        <end position="299"/>
    </location>
</feature>
<comment type="similarity">
    <text evidence="4">Belongs to the RTC4 family.</text>
</comment>
<evidence type="ECO:0000256" key="4">
    <source>
        <dbReference type="ARBA" id="ARBA00009461"/>
    </source>
</evidence>
<accession>A0AAW0RPE3</accession>
<evidence type="ECO:0000256" key="5">
    <source>
        <dbReference type="ARBA" id="ARBA00015162"/>
    </source>
</evidence>
<evidence type="ECO:0000256" key="7">
    <source>
        <dbReference type="ARBA" id="ARBA00023242"/>
    </source>
</evidence>
<comment type="subcellular location">
    <subcellularLocation>
        <location evidence="3">Cytoplasm</location>
    </subcellularLocation>
    <subcellularLocation>
        <location evidence="2">Nucleus</location>
    </subcellularLocation>
</comment>
<evidence type="ECO:0000259" key="9">
    <source>
        <dbReference type="SMART" id="SM01312"/>
    </source>
</evidence>
<keyword evidence="6" id="KW-0963">Cytoplasm</keyword>
<feature type="compositionally biased region" description="Polar residues" evidence="8">
    <location>
        <begin position="101"/>
        <end position="111"/>
    </location>
</feature>
<name>A0AAW0RPE3_9HYPO</name>
<evidence type="ECO:0000256" key="2">
    <source>
        <dbReference type="ARBA" id="ARBA00004123"/>
    </source>
</evidence>
<evidence type="ECO:0000256" key="6">
    <source>
        <dbReference type="ARBA" id="ARBA00022490"/>
    </source>
</evidence>
<comment type="caution">
    <text evidence="10">The sequence shown here is derived from an EMBL/GenBank/DDBJ whole genome shotgun (WGS) entry which is preliminary data.</text>
</comment>
<feature type="compositionally biased region" description="Low complexity" evidence="8">
    <location>
        <begin position="162"/>
        <end position="174"/>
    </location>
</feature>
<feature type="compositionally biased region" description="Low complexity" evidence="8">
    <location>
        <begin position="202"/>
        <end position="211"/>
    </location>
</feature>
<reference evidence="10 11" key="1">
    <citation type="submission" date="2020-02" db="EMBL/GenBank/DDBJ databases">
        <title>Comparative genomics of the hypocrealean fungal genus Beauvera.</title>
        <authorList>
            <person name="Showalter D.N."/>
            <person name="Bushley K.E."/>
            <person name="Rehner S.A."/>
        </authorList>
    </citation>
    <scope>NUCLEOTIDE SEQUENCE [LARGE SCALE GENOMIC DNA]</scope>
    <source>
        <strain evidence="10 11">ARSEF4384</strain>
    </source>
</reference>
<sequence>MSRRVGLTANAPGLLKTVGNRTRAPARAPARAPVADDDPPQSSDYEEDSLSEGTVQAAKSSDRAASPPRKVSMRRPPSPLDSDSHSSADERLERAAIKSTDFASKSSQAKTTLAKRQRVSKLTEPELPQPKEKLKPGNHLRTKWGHAAQPKVKNKYGRHARSSQSSQPGSSQGSKKIHIPSSLESPQRKARSRLVVPDKKILSSPRSSPKKLLTDLNGNADSEDDDSILAPLKAERGSKKSKRNPSPPSSAPRAVFKIPRDLLSRSPGGKSPVNDAQDEAKLSSDEEDGERSTLLKVPEELPELLRPPPPSSSKCPWCGEAVDRALLDDFFHGRRLNVHMQTRFCQLHKQRAAELTWRDLGYPTIDWDASEARFAAHREYLHSVIVDGRGSHFREAHARNVEKGSARTMLRRDENFNPGYYGPRGLNAMCDFLVRTFGDALKDRAVDDRVIAGRGSAAFIQAVLVAELGVRLIMEDMELSEDEARQVMEDSKGIGELVQPEVEK</sequence>
<dbReference type="GO" id="GO:0005737">
    <property type="term" value="C:cytoplasm"/>
    <property type="evidence" value="ECO:0007669"/>
    <property type="project" value="UniProtKB-SubCell"/>
</dbReference>
<keyword evidence="11" id="KW-1185">Reference proteome</keyword>
<evidence type="ECO:0000313" key="10">
    <source>
        <dbReference type="EMBL" id="KAK8143891.1"/>
    </source>
</evidence>
<dbReference type="Proteomes" id="UP001397290">
    <property type="component" value="Unassembled WGS sequence"/>
</dbReference>
<dbReference type="SMART" id="SM01312">
    <property type="entry name" value="RTC4"/>
    <property type="match status" value="1"/>
</dbReference>
<feature type="region of interest" description="Disordered" evidence="8">
    <location>
        <begin position="1"/>
        <end position="314"/>
    </location>
</feature>
<proteinExistence type="inferred from homology"/>
<feature type="compositionally biased region" description="Basic residues" evidence="8">
    <location>
        <begin position="152"/>
        <end position="161"/>
    </location>
</feature>
<dbReference type="EMBL" id="JAAHCF010000450">
    <property type="protein sequence ID" value="KAK8143891.1"/>
    <property type="molecule type" value="Genomic_DNA"/>
</dbReference>
<dbReference type="PANTHER" id="PTHR41391:SF1">
    <property type="entry name" value="RESTRICTION OF TELOMERE CAPPING PROTEIN 4"/>
    <property type="match status" value="1"/>
</dbReference>
<evidence type="ECO:0000256" key="1">
    <source>
        <dbReference type="ARBA" id="ARBA00002738"/>
    </source>
</evidence>
<dbReference type="PANTHER" id="PTHR41391">
    <property type="entry name" value="RESTRICTION OF TELOMERE CAPPING PROTEIN 4"/>
    <property type="match status" value="1"/>
</dbReference>
<dbReference type="InterPro" id="IPR039024">
    <property type="entry name" value="RTC4"/>
</dbReference>
<feature type="compositionally biased region" description="Acidic residues" evidence="8">
    <location>
        <begin position="35"/>
        <end position="50"/>
    </location>
</feature>
<protein>
    <recommendedName>
        <fullName evidence="5">Restriction of telomere capping protein 4</fullName>
    </recommendedName>
</protein>